<organism evidence="1 2">
    <name type="scientific">Channa argus</name>
    <name type="common">Northern snakehead</name>
    <name type="synonym">Ophicephalus argus</name>
    <dbReference type="NCBI Taxonomy" id="215402"/>
    <lineage>
        <taxon>Eukaryota</taxon>
        <taxon>Metazoa</taxon>
        <taxon>Chordata</taxon>
        <taxon>Craniata</taxon>
        <taxon>Vertebrata</taxon>
        <taxon>Euteleostomi</taxon>
        <taxon>Actinopterygii</taxon>
        <taxon>Neopterygii</taxon>
        <taxon>Teleostei</taxon>
        <taxon>Neoteleostei</taxon>
        <taxon>Acanthomorphata</taxon>
        <taxon>Anabantaria</taxon>
        <taxon>Anabantiformes</taxon>
        <taxon>Channoidei</taxon>
        <taxon>Channidae</taxon>
        <taxon>Channa</taxon>
    </lineage>
</organism>
<proteinExistence type="predicted"/>
<name>A0A6G1QZS2_CHAAH</name>
<dbReference type="EMBL" id="CM015712">
    <property type="protein sequence ID" value="KAF3707957.1"/>
    <property type="molecule type" value="Genomic_DNA"/>
</dbReference>
<sequence length="52" mass="6041">MDSEHLSQTLMPPLTFDLHPQENFYYVLATSTNPKNPHKQLHQQTHCSCLMS</sequence>
<protein>
    <submittedName>
        <fullName evidence="1">Uncharacterized protein</fullName>
    </submittedName>
</protein>
<gene>
    <name evidence="1" type="ORF">EXN66_Car001130</name>
</gene>
<evidence type="ECO:0000313" key="2">
    <source>
        <dbReference type="Proteomes" id="UP000503349"/>
    </source>
</evidence>
<dbReference type="Proteomes" id="UP000503349">
    <property type="component" value="Chromosome 1"/>
</dbReference>
<evidence type="ECO:0000313" key="1">
    <source>
        <dbReference type="EMBL" id="KAF3707957.1"/>
    </source>
</evidence>
<dbReference type="AlphaFoldDB" id="A0A6G1QZS2"/>
<accession>A0A6G1QZS2</accession>
<reference evidence="1 2" key="1">
    <citation type="submission" date="2019-02" db="EMBL/GenBank/DDBJ databases">
        <title>Opniocepnalus argus genome.</title>
        <authorList>
            <person name="Zhou C."/>
            <person name="Xiao S."/>
        </authorList>
    </citation>
    <scope>NUCLEOTIDE SEQUENCE [LARGE SCALE GENOMIC DNA]</scope>
    <source>
        <strain evidence="1">OARG1902GOOAL</strain>
        <tissue evidence="1">Muscle</tissue>
    </source>
</reference>
<reference evidence="2" key="2">
    <citation type="submission" date="2019-02" db="EMBL/GenBank/DDBJ databases">
        <title>Opniocepnalus argus Var Kimnra genome.</title>
        <authorList>
            <person name="Zhou C."/>
            <person name="Xiao S."/>
        </authorList>
    </citation>
    <scope>NUCLEOTIDE SEQUENCE [LARGE SCALE GENOMIC DNA]</scope>
</reference>
<keyword evidence="2" id="KW-1185">Reference proteome</keyword>